<feature type="compositionally biased region" description="Basic and acidic residues" evidence="1">
    <location>
        <begin position="39"/>
        <end position="52"/>
    </location>
</feature>
<feature type="region of interest" description="Disordered" evidence="1">
    <location>
        <begin position="1"/>
        <end position="56"/>
    </location>
</feature>
<dbReference type="GeneID" id="71926782"/>
<keyword evidence="3" id="KW-1185">Reference proteome</keyword>
<gene>
    <name evidence="2" type="ORF">MW046_02005</name>
</gene>
<evidence type="ECO:0000313" key="3">
    <source>
        <dbReference type="Proteomes" id="UP000831768"/>
    </source>
</evidence>
<dbReference type="EMBL" id="CP096019">
    <property type="protein sequence ID" value="UPM43234.1"/>
    <property type="molecule type" value="Genomic_DNA"/>
</dbReference>
<dbReference type="Proteomes" id="UP000831768">
    <property type="component" value="Chromosome"/>
</dbReference>
<evidence type="ECO:0000256" key="1">
    <source>
        <dbReference type="SAM" id="MobiDB-lite"/>
    </source>
</evidence>
<dbReference type="KEGG" id="haad:MW046_02005"/>
<feature type="compositionally biased region" description="Polar residues" evidence="1">
    <location>
        <begin position="1"/>
        <end position="12"/>
    </location>
</feature>
<accession>A0A8U0A2E8</accession>
<dbReference type="Pfam" id="PF26062">
    <property type="entry name" value="DUF8022"/>
    <property type="match status" value="1"/>
</dbReference>
<dbReference type="InterPro" id="IPR058335">
    <property type="entry name" value="PccX"/>
</dbReference>
<dbReference type="AlphaFoldDB" id="A0A8U0A2E8"/>
<evidence type="ECO:0000313" key="2">
    <source>
        <dbReference type="EMBL" id="UPM43234.1"/>
    </source>
</evidence>
<protein>
    <submittedName>
        <fullName evidence="2">Uncharacterized protein</fullName>
    </submittedName>
</protein>
<sequence>MSKTDASTTGTPENGAADSDLGSEHSSTTTATTTTMETENDREKGNGHRRLIDIPSNATDGEAAALTACLSAYLREQRAAAATDDGQDDVLADGWSLASRYDCDTYADLPRSVTRGEEWKMAGRTGRWR</sequence>
<dbReference type="RefSeq" id="WP_247993901.1">
    <property type="nucleotide sequence ID" value="NZ_CP096019.1"/>
</dbReference>
<proteinExistence type="predicted"/>
<name>A0A8U0A2E8_9EURY</name>
<feature type="compositionally biased region" description="Low complexity" evidence="1">
    <location>
        <begin position="24"/>
        <end position="37"/>
    </location>
</feature>
<reference evidence="2" key="1">
    <citation type="submission" date="2022-04" db="EMBL/GenBank/DDBJ databases">
        <title>Halocatena sp. nov., isolated from a salt lake.</title>
        <authorList>
            <person name="Cui H.-L."/>
        </authorList>
    </citation>
    <scope>NUCLEOTIDE SEQUENCE</scope>
    <source>
        <strain evidence="2">AD-1</strain>
    </source>
</reference>
<organism evidence="2 3">
    <name type="scientific">Halocatena salina</name>
    <dbReference type="NCBI Taxonomy" id="2934340"/>
    <lineage>
        <taxon>Archaea</taxon>
        <taxon>Methanobacteriati</taxon>
        <taxon>Methanobacteriota</taxon>
        <taxon>Stenosarchaea group</taxon>
        <taxon>Halobacteria</taxon>
        <taxon>Halobacteriales</taxon>
        <taxon>Natronomonadaceae</taxon>
        <taxon>Halocatena</taxon>
    </lineage>
</organism>